<dbReference type="AlphaFoldDB" id="A0A2T1AF28"/>
<evidence type="ECO:0000256" key="1">
    <source>
        <dbReference type="SAM" id="Phobius"/>
    </source>
</evidence>
<dbReference type="Proteomes" id="UP000237718">
    <property type="component" value="Unassembled WGS sequence"/>
</dbReference>
<accession>A0A2T1AF28</accession>
<name>A0A2T1AF28_TRISK</name>
<reference evidence="2 3" key="1">
    <citation type="submission" date="2018-03" db="EMBL/GenBank/DDBJ databases">
        <title>Genomic Encyclopedia of Archaeal and Bacterial Type Strains, Phase II (KMG-II): from individual species to whole genera.</title>
        <authorList>
            <person name="Goeker M."/>
        </authorList>
    </citation>
    <scope>NUCLEOTIDE SEQUENCE [LARGE SCALE GENOMIC DNA]</scope>
    <source>
        <strain evidence="2 3">DSM 25328</strain>
    </source>
</reference>
<proteinExistence type="predicted"/>
<dbReference type="RefSeq" id="WP_106163984.1">
    <property type="nucleotide sequence ID" value="NZ_PVUF01000007.1"/>
</dbReference>
<evidence type="ECO:0000313" key="3">
    <source>
        <dbReference type="Proteomes" id="UP000237718"/>
    </source>
</evidence>
<keyword evidence="1" id="KW-0812">Transmembrane</keyword>
<feature type="transmembrane region" description="Helical" evidence="1">
    <location>
        <begin position="65"/>
        <end position="86"/>
    </location>
</feature>
<protein>
    <recommendedName>
        <fullName evidence="4">Tellurium resistance protein</fullName>
    </recommendedName>
</protein>
<feature type="transmembrane region" description="Helical" evidence="1">
    <location>
        <begin position="106"/>
        <end position="137"/>
    </location>
</feature>
<keyword evidence="1" id="KW-0472">Membrane</keyword>
<sequence length="146" mass="15490">MPTAARLVAAFALAALAFVLSGQIMPLMPDDTDFGYFTHVNMGLALVVGWRVIGPRAGRGLVPGINNGLTGTAVLVLLALVLQGAVEMFRLANRHIYDGPFEALAAIFTIALEYFFIMAVPSVVVTFVVGGVVVGLATETANKRWK</sequence>
<gene>
    <name evidence="2" type="ORF">CLV89_10746</name>
</gene>
<dbReference type="NCBIfam" id="NF033773">
    <property type="entry name" value="tellur_TrgA"/>
    <property type="match status" value="1"/>
</dbReference>
<keyword evidence="1" id="KW-1133">Transmembrane helix</keyword>
<dbReference type="OrthoDB" id="7869508at2"/>
<evidence type="ECO:0008006" key="4">
    <source>
        <dbReference type="Google" id="ProtNLM"/>
    </source>
</evidence>
<comment type="caution">
    <text evidence="2">The sequence shown here is derived from an EMBL/GenBank/DDBJ whole genome shotgun (WGS) entry which is preliminary data.</text>
</comment>
<evidence type="ECO:0000313" key="2">
    <source>
        <dbReference type="EMBL" id="PRZ47200.1"/>
    </source>
</evidence>
<organism evidence="2 3">
    <name type="scientific">Tritonibacter scottomollicae</name>
    <name type="common">Epibacterium scottomollicae</name>
    <dbReference type="NCBI Taxonomy" id="483013"/>
    <lineage>
        <taxon>Bacteria</taxon>
        <taxon>Pseudomonadati</taxon>
        <taxon>Pseudomonadota</taxon>
        <taxon>Alphaproteobacteria</taxon>
        <taxon>Rhodobacterales</taxon>
        <taxon>Paracoccaceae</taxon>
        <taxon>Tritonibacter</taxon>
    </lineage>
</organism>
<feature type="transmembrane region" description="Helical" evidence="1">
    <location>
        <begin position="36"/>
        <end position="53"/>
    </location>
</feature>
<dbReference type="InterPro" id="IPR047784">
    <property type="entry name" value="TrgA"/>
</dbReference>
<dbReference type="EMBL" id="PVUF01000007">
    <property type="protein sequence ID" value="PRZ47200.1"/>
    <property type="molecule type" value="Genomic_DNA"/>
</dbReference>